<sequence>MKLAESLIAWNANSNEIAVGGFVKEGDIDWTRPYRKTGGAAYTEVRKPAGIEARHYIMSEFLGIVIRDRVDLDAAHKAFLVIDEYRQAIPHDVDGADQFVEE</sequence>
<name>A0ABX8WA92_9HYPH</name>
<accession>A0ABX8WA92</accession>
<dbReference type="Proteomes" id="UP000825799">
    <property type="component" value="Chromosome"/>
</dbReference>
<gene>
    <name evidence="1" type="ORF">K1X15_13325</name>
</gene>
<evidence type="ECO:0000313" key="2">
    <source>
        <dbReference type="Proteomes" id="UP000825799"/>
    </source>
</evidence>
<proteinExistence type="predicted"/>
<reference evidence="1 2" key="1">
    <citation type="submission" date="2021-08" db="EMBL/GenBank/DDBJ databases">
        <title>Devosia salina sp. nov., isolated from the South China Sea sediment.</title>
        <authorList>
            <person name="Zhou Z."/>
        </authorList>
    </citation>
    <scope>NUCLEOTIDE SEQUENCE [LARGE SCALE GENOMIC DNA]</scope>
    <source>
        <strain evidence="1 2">SCS-3</strain>
    </source>
</reference>
<dbReference type="RefSeq" id="WP_220304109.1">
    <property type="nucleotide sequence ID" value="NZ_CP080590.1"/>
</dbReference>
<dbReference type="EMBL" id="CP080590">
    <property type="protein sequence ID" value="QYO75611.1"/>
    <property type="molecule type" value="Genomic_DNA"/>
</dbReference>
<evidence type="ECO:0000313" key="1">
    <source>
        <dbReference type="EMBL" id="QYO75611.1"/>
    </source>
</evidence>
<protein>
    <submittedName>
        <fullName evidence="1">Uncharacterized protein</fullName>
    </submittedName>
</protein>
<organism evidence="1 2">
    <name type="scientific">Devosia salina</name>
    <dbReference type="NCBI Taxonomy" id="2860336"/>
    <lineage>
        <taxon>Bacteria</taxon>
        <taxon>Pseudomonadati</taxon>
        <taxon>Pseudomonadota</taxon>
        <taxon>Alphaproteobacteria</taxon>
        <taxon>Hyphomicrobiales</taxon>
        <taxon>Devosiaceae</taxon>
        <taxon>Devosia</taxon>
    </lineage>
</organism>
<keyword evidence="2" id="KW-1185">Reference proteome</keyword>